<dbReference type="OrthoDB" id="1734141at2759"/>
<reference evidence="3" key="1">
    <citation type="submission" date="2022-02" db="EMBL/GenBank/DDBJ databases">
        <authorList>
            <person name="Henning P.M."/>
            <person name="McCubbin A.G."/>
            <person name="Shore J.S."/>
        </authorList>
    </citation>
    <scope>NUCLEOTIDE SEQUENCE</scope>
    <source>
        <strain evidence="3">F60SS</strain>
        <tissue evidence="3">Leaves</tissue>
    </source>
</reference>
<feature type="compositionally biased region" description="Basic and acidic residues" evidence="1">
    <location>
        <begin position="130"/>
        <end position="149"/>
    </location>
</feature>
<sequence>MRSVLPLFALISILLFTCKVDGRKELGEYWKGIMRDEPMPEVIQTLVEEETNSGTRKENEEEPSSNKVVLNSKEVSQPKPNVLLLFKGQPQEGKIDEFEPRPNIFFYKGSKDENSRDAFEPKPNWFPYKGHPDEGKNCSKKENSRDAFEPKPNWFPYKGHPDEGKNGEFEPRPNIFFIKTQKRRILSMLSNRSLIGFPTRATLTSDKVKVTL</sequence>
<protein>
    <recommendedName>
        <fullName evidence="5">Organ-specific protein S2</fullName>
    </recommendedName>
</protein>
<dbReference type="Proteomes" id="UP001141552">
    <property type="component" value="Unassembled WGS sequence"/>
</dbReference>
<keyword evidence="2" id="KW-0732">Signal</keyword>
<dbReference type="InterPro" id="IPR024489">
    <property type="entry name" value="Organ_specific_prot"/>
</dbReference>
<reference evidence="3" key="2">
    <citation type="journal article" date="2023" name="Plants (Basel)">
        <title>Annotation of the Turnera subulata (Passifloraceae) Draft Genome Reveals the S-Locus Evolved after the Divergence of Turneroideae from Passifloroideae in a Stepwise Manner.</title>
        <authorList>
            <person name="Henning P.M."/>
            <person name="Roalson E.H."/>
            <person name="Mir W."/>
            <person name="McCubbin A.G."/>
            <person name="Shore J.S."/>
        </authorList>
    </citation>
    <scope>NUCLEOTIDE SEQUENCE</scope>
    <source>
        <strain evidence="3">F60SS</strain>
    </source>
</reference>
<name>A0A9Q0JM82_9ROSI</name>
<keyword evidence="4" id="KW-1185">Reference proteome</keyword>
<dbReference type="PANTHER" id="PTHR33731">
    <property type="entry name" value="PROTEIN, PUTATIVE-RELATED"/>
    <property type="match status" value="1"/>
</dbReference>
<evidence type="ECO:0000256" key="1">
    <source>
        <dbReference type="SAM" id="MobiDB-lite"/>
    </source>
</evidence>
<dbReference type="Pfam" id="PF10950">
    <property type="entry name" value="Organ_specific"/>
    <property type="match status" value="1"/>
</dbReference>
<comment type="caution">
    <text evidence="3">The sequence shown here is derived from an EMBL/GenBank/DDBJ whole genome shotgun (WGS) entry which is preliminary data.</text>
</comment>
<dbReference type="AlphaFoldDB" id="A0A9Q0JM82"/>
<proteinExistence type="predicted"/>
<feature type="signal peptide" evidence="2">
    <location>
        <begin position="1"/>
        <end position="22"/>
    </location>
</feature>
<feature type="region of interest" description="Disordered" evidence="1">
    <location>
        <begin position="50"/>
        <end position="73"/>
    </location>
</feature>
<gene>
    <name evidence="3" type="ORF">Tsubulata_041723</name>
</gene>
<accession>A0A9Q0JM82</accession>
<feature type="chain" id="PRO_5040270614" description="Organ-specific protein S2" evidence="2">
    <location>
        <begin position="23"/>
        <end position="212"/>
    </location>
</feature>
<evidence type="ECO:0008006" key="5">
    <source>
        <dbReference type="Google" id="ProtNLM"/>
    </source>
</evidence>
<evidence type="ECO:0000313" key="4">
    <source>
        <dbReference type="Proteomes" id="UP001141552"/>
    </source>
</evidence>
<feature type="region of interest" description="Disordered" evidence="1">
    <location>
        <begin position="122"/>
        <end position="168"/>
    </location>
</feature>
<dbReference type="EMBL" id="JAKUCV010001345">
    <property type="protein sequence ID" value="KAJ4846764.1"/>
    <property type="molecule type" value="Genomic_DNA"/>
</dbReference>
<feature type="compositionally biased region" description="Basic and acidic residues" evidence="1">
    <location>
        <begin position="159"/>
        <end position="168"/>
    </location>
</feature>
<organism evidence="3 4">
    <name type="scientific">Turnera subulata</name>
    <dbReference type="NCBI Taxonomy" id="218843"/>
    <lineage>
        <taxon>Eukaryota</taxon>
        <taxon>Viridiplantae</taxon>
        <taxon>Streptophyta</taxon>
        <taxon>Embryophyta</taxon>
        <taxon>Tracheophyta</taxon>
        <taxon>Spermatophyta</taxon>
        <taxon>Magnoliopsida</taxon>
        <taxon>eudicotyledons</taxon>
        <taxon>Gunneridae</taxon>
        <taxon>Pentapetalae</taxon>
        <taxon>rosids</taxon>
        <taxon>fabids</taxon>
        <taxon>Malpighiales</taxon>
        <taxon>Passifloraceae</taxon>
        <taxon>Turnera</taxon>
    </lineage>
</organism>
<evidence type="ECO:0000313" key="3">
    <source>
        <dbReference type="EMBL" id="KAJ4846764.1"/>
    </source>
</evidence>
<dbReference type="PANTHER" id="PTHR33731:SF2">
    <property type="entry name" value="ORGAN-SPECIFIC PROTEIN S2-LIKE"/>
    <property type="match status" value="1"/>
</dbReference>
<evidence type="ECO:0000256" key="2">
    <source>
        <dbReference type="SAM" id="SignalP"/>
    </source>
</evidence>